<comment type="caution">
    <text evidence="6">The sequence shown here is derived from an EMBL/GenBank/DDBJ whole genome shotgun (WGS) entry which is preliminary data.</text>
</comment>
<dbReference type="OMA" id="HIWCKEA"/>
<sequence>MIRCHCGAVSFRAVLPKPLAVDVCHCSECQRQSSSAFGISAVFPVEGMLPFAEDLQPHVGMWTRKTDSGRTLECYFCKTCGVRLIHRGLLPDGSSSQTLTVKGGCMENLSLDGARHIYTRSARVPVPEGSCSRPPDQY</sequence>
<protein>
    <recommendedName>
        <fullName evidence="5">CENP-V/GFA domain-containing protein</fullName>
    </recommendedName>
</protein>
<dbReference type="eggNOG" id="ENOG502SRJN">
    <property type="taxonomic scope" value="Eukaryota"/>
</dbReference>
<evidence type="ECO:0000256" key="1">
    <source>
        <dbReference type="ARBA" id="ARBA00005495"/>
    </source>
</evidence>
<dbReference type="EMBL" id="ABDG02000028">
    <property type="protein sequence ID" value="EHK39890.1"/>
    <property type="molecule type" value="Genomic_DNA"/>
</dbReference>
<dbReference type="PANTHER" id="PTHR33337:SF3">
    <property type="entry name" value="CENP-V_GFA DOMAIN-CONTAINING PROTEIN"/>
    <property type="match status" value="1"/>
</dbReference>
<dbReference type="PROSITE" id="PS51891">
    <property type="entry name" value="CENP_V_GFA"/>
    <property type="match status" value="1"/>
</dbReference>
<dbReference type="Pfam" id="PF04828">
    <property type="entry name" value="GFA"/>
    <property type="match status" value="1"/>
</dbReference>
<reference evidence="6 7" key="1">
    <citation type="journal article" date="2011" name="Genome Biol.">
        <title>Comparative genome sequence analysis underscores mycoparasitism as the ancestral life style of Trichoderma.</title>
        <authorList>
            <person name="Kubicek C.P."/>
            <person name="Herrera-Estrella A."/>
            <person name="Seidl-Seiboth V."/>
            <person name="Martinez D.A."/>
            <person name="Druzhinina I.S."/>
            <person name="Thon M."/>
            <person name="Zeilinger S."/>
            <person name="Casas-Flores S."/>
            <person name="Horwitz B.A."/>
            <person name="Mukherjee P.K."/>
            <person name="Mukherjee M."/>
            <person name="Kredics L."/>
            <person name="Alcaraz L.D."/>
            <person name="Aerts A."/>
            <person name="Antal Z."/>
            <person name="Atanasova L."/>
            <person name="Cervantes-Badillo M.G."/>
            <person name="Challacombe J."/>
            <person name="Chertkov O."/>
            <person name="McCluskey K."/>
            <person name="Coulpier F."/>
            <person name="Deshpande N."/>
            <person name="von Doehren H."/>
            <person name="Ebbole D.J."/>
            <person name="Esquivel-Naranjo E.U."/>
            <person name="Fekete E."/>
            <person name="Flipphi M."/>
            <person name="Glaser F."/>
            <person name="Gomez-Rodriguez E.Y."/>
            <person name="Gruber S."/>
            <person name="Han C."/>
            <person name="Henrissat B."/>
            <person name="Hermosa R."/>
            <person name="Hernandez-Onate M."/>
            <person name="Karaffa L."/>
            <person name="Kosti I."/>
            <person name="Le Crom S."/>
            <person name="Lindquist E."/>
            <person name="Lucas S."/>
            <person name="Luebeck M."/>
            <person name="Luebeck P.S."/>
            <person name="Margeot A."/>
            <person name="Metz B."/>
            <person name="Misra M."/>
            <person name="Nevalainen H."/>
            <person name="Omann M."/>
            <person name="Packer N."/>
            <person name="Perrone G."/>
            <person name="Uresti-Rivera E.E."/>
            <person name="Salamov A."/>
            <person name="Schmoll M."/>
            <person name="Seiboth B."/>
            <person name="Shapiro H."/>
            <person name="Sukno S."/>
            <person name="Tamayo-Ramos J.A."/>
            <person name="Tisch D."/>
            <person name="Wiest A."/>
            <person name="Wilkinson H.H."/>
            <person name="Zhang M."/>
            <person name="Coutinho P.M."/>
            <person name="Kenerley C.M."/>
            <person name="Monte E."/>
            <person name="Baker S.E."/>
            <person name="Grigoriev I.V."/>
        </authorList>
    </citation>
    <scope>NUCLEOTIDE SEQUENCE [LARGE SCALE GENOMIC DNA]</scope>
    <source>
        <strain evidence="7">ATCC 20476 / IMI 206040</strain>
    </source>
</reference>
<gene>
    <name evidence="6" type="ORF">TRIATDRAFT_42547</name>
</gene>
<keyword evidence="2" id="KW-0479">Metal-binding</keyword>
<dbReference type="AlphaFoldDB" id="G9PA50"/>
<dbReference type="Proteomes" id="UP000005426">
    <property type="component" value="Unassembled WGS sequence"/>
</dbReference>
<keyword evidence="4" id="KW-0456">Lyase</keyword>
<proteinExistence type="inferred from homology"/>
<evidence type="ECO:0000256" key="4">
    <source>
        <dbReference type="ARBA" id="ARBA00023239"/>
    </source>
</evidence>
<dbReference type="PANTHER" id="PTHR33337">
    <property type="entry name" value="GFA DOMAIN-CONTAINING PROTEIN"/>
    <property type="match status" value="1"/>
</dbReference>
<accession>G9PA50</accession>
<dbReference type="GO" id="GO:0016846">
    <property type="term" value="F:carbon-sulfur lyase activity"/>
    <property type="evidence" value="ECO:0007669"/>
    <property type="project" value="InterPro"/>
</dbReference>
<evidence type="ECO:0000259" key="5">
    <source>
        <dbReference type="PROSITE" id="PS51891"/>
    </source>
</evidence>
<dbReference type="OrthoDB" id="5290969at2759"/>
<dbReference type="InterPro" id="IPR011057">
    <property type="entry name" value="Mss4-like_sf"/>
</dbReference>
<evidence type="ECO:0000256" key="3">
    <source>
        <dbReference type="ARBA" id="ARBA00022833"/>
    </source>
</evidence>
<dbReference type="KEGG" id="tatv:25784453"/>
<dbReference type="GO" id="GO:0046872">
    <property type="term" value="F:metal ion binding"/>
    <property type="evidence" value="ECO:0007669"/>
    <property type="project" value="UniProtKB-KW"/>
</dbReference>
<evidence type="ECO:0000313" key="6">
    <source>
        <dbReference type="EMBL" id="EHK39890.1"/>
    </source>
</evidence>
<name>G9PA50_HYPAI</name>
<keyword evidence="3" id="KW-0862">Zinc</keyword>
<dbReference type="GeneID" id="25784453"/>
<organism evidence="6 7">
    <name type="scientific">Hypocrea atroviridis (strain ATCC 20476 / IMI 206040)</name>
    <name type="common">Trichoderma atroviride</name>
    <dbReference type="NCBI Taxonomy" id="452589"/>
    <lineage>
        <taxon>Eukaryota</taxon>
        <taxon>Fungi</taxon>
        <taxon>Dikarya</taxon>
        <taxon>Ascomycota</taxon>
        <taxon>Pezizomycotina</taxon>
        <taxon>Sordariomycetes</taxon>
        <taxon>Hypocreomycetidae</taxon>
        <taxon>Hypocreales</taxon>
        <taxon>Hypocreaceae</taxon>
        <taxon>Trichoderma</taxon>
    </lineage>
</organism>
<dbReference type="HOGENOM" id="CLU_055491_1_1_1"/>
<evidence type="ECO:0000313" key="7">
    <source>
        <dbReference type="Proteomes" id="UP000005426"/>
    </source>
</evidence>
<evidence type="ECO:0000256" key="2">
    <source>
        <dbReference type="ARBA" id="ARBA00022723"/>
    </source>
</evidence>
<dbReference type="InterPro" id="IPR006913">
    <property type="entry name" value="CENP-V/GFA"/>
</dbReference>
<comment type="similarity">
    <text evidence="1">Belongs to the Gfa family.</text>
</comment>
<keyword evidence="7" id="KW-1185">Reference proteome</keyword>
<feature type="domain" description="CENP-V/GFA" evidence="5">
    <location>
        <begin position="1"/>
        <end position="119"/>
    </location>
</feature>
<dbReference type="SUPFAM" id="SSF51316">
    <property type="entry name" value="Mss4-like"/>
    <property type="match status" value="1"/>
</dbReference>
<dbReference type="Gene3D" id="3.90.1590.10">
    <property type="entry name" value="glutathione-dependent formaldehyde- activating enzyme (gfa)"/>
    <property type="match status" value="1"/>
</dbReference>